<keyword evidence="2" id="KW-1185">Reference proteome</keyword>
<evidence type="ECO:0000313" key="2">
    <source>
        <dbReference type="Proteomes" id="UP001597380"/>
    </source>
</evidence>
<accession>A0ABW4XPI4</accession>
<comment type="caution">
    <text evidence="1">The sequence shown here is derived from an EMBL/GenBank/DDBJ whole genome shotgun (WGS) entry which is preliminary data.</text>
</comment>
<evidence type="ECO:0000313" key="1">
    <source>
        <dbReference type="EMBL" id="MFD2096353.1"/>
    </source>
</evidence>
<organism evidence="1 2">
    <name type="scientific">Corallincola platygyrae</name>
    <dbReference type="NCBI Taxonomy" id="1193278"/>
    <lineage>
        <taxon>Bacteria</taxon>
        <taxon>Pseudomonadati</taxon>
        <taxon>Pseudomonadota</taxon>
        <taxon>Gammaproteobacteria</taxon>
        <taxon>Alteromonadales</taxon>
        <taxon>Psychromonadaceae</taxon>
        <taxon>Corallincola</taxon>
    </lineage>
</organism>
<dbReference type="Proteomes" id="UP001597380">
    <property type="component" value="Unassembled WGS sequence"/>
</dbReference>
<gene>
    <name evidence="1" type="ORF">ACFSJ3_10195</name>
</gene>
<dbReference type="EMBL" id="JBHUHT010000012">
    <property type="protein sequence ID" value="MFD2096353.1"/>
    <property type="molecule type" value="Genomic_DNA"/>
</dbReference>
<dbReference type="RefSeq" id="WP_345339263.1">
    <property type="nucleotide sequence ID" value="NZ_BAABLI010000008.1"/>
</dbReference>
<dbReference type="Pfam" id="PF11697">
    <property type="entry name" value="DUF3293"/>
    <property type="match status" value="1"/>
</dbReference>
<proteinExistence type="predicted"/>
<name>A0ABW4XPI4_9GAMM</name>
<sequence length="138" mass="15955">MEDVWELYKHTKFVMAQPLSASLSFAVITAHNPRGEVMSEAYNRFLDQCLQQDIASLNTPYRSVWGSAPDFSHNERSWAVLADKNTAVELAKQYQQNAIYWINQNQLYLTPCMMSQQNEVHLGEFDRRVVVTGVLPWE</sequence>
<dbReference type="InterPro" id="IPR021710">
    <property type="entry name" value="DUF3293"/>
</dbReference>
<reference evidence="2" key="1">
    <citation type="journal article" date="2019" name="Int. J. Syst. Evol. Microbiol.">
        <title>The Global Catalogue of Microorganisms (GCM) 10K type strain sequencing project: providing services to taxonomists for standard genome sequencing and annotation.</title>
        <authorList>
            <consortium name="The Broad Institute Genomics Platform"/>
            <consortium name="The Broad Institute Genome Sequencing Center for Infectious Disease"/>
            <person name="Wu L."/>
            <person name="Ma J."/>
        </authorList>
    </citation>
    <scope>NUCLEOTIDE SEQUENCE [LARGE SCALE GENOMIC DNA]</scope>
    <source>
        <strain evidence="2">CGMCC 1.10992</strain>
    </source>
</reference>
<protein>
    <submittedName>
        <fullName evidence="1">DUF3293 domain-containing protein</fullName>
    </submittedName>
</protein>